<dbReference type="PANTHER" id="PTHR42892">
    <property type="entry name" value="GLUCOSAMINE-6-PHOSPHATE DEAMINASE-LIKE PROTEIN BT_0258-RELATED"/>
    <property type="match status" value="1"/>
</dbReference>
<name>A0ABX3AC15_9FIRM</name>
<sequence>MHLVFADNTDDFYQKSAERIAEVIRKKPSAKIGLSTGRTTKGVHAALAEEWRRNPFDCSGIKVFGIDEITNMSRECRASCYYILLHEVVEPLAVPMENYIMPDPMAADLQEECLRFEEAVMADGGPDFIFLGLGENGHLGFNQPGTNFGQTAWLSWMDDSLNERLRRENDIPENVVMGGLTLGIKNLMQCPRLVMAANGRNKKEVAEKMIMGPVTEALPASVLQLHPGCEVILDPDAAGALHESLKRE</sequence>
<dbReference type="EMBL" id="MEHD01000036">
    <property type="protein sequence ID" value="ODR50211.1"/>
    <property type="molecule type" value="Genomic_DNA"/>
</dbReference>
<dbReference type="Gene3D" id="3.40.50.1360">
    <property type="match status" value="1"/>
</dbReference>
<keyword evidence="3" id="KW-1185">Reference proteome</keyword>
<reference evidence="2 3" key="1">
    <citation type="submission" date="2016-08" db="EMBL/GenBank/DDBJ databases">
        <title>Characterization of Isolates of Eisenbergiella tayi Derived from Blood Cultures, Using Whole Genome Sequencing.</title>
        <authorList>
            <person name="Bernier A.-M."/>
            <person name="Burdz T."/>
            <person name="Wiebe D."/>
            <person name="Bernard K."/>
        </authorList>
    </citation>
    <scope>NUCLEOTIDE SEQUENCE [LARGE SCALE GENOMIC DNA]</scope>
    <source>
        <strain evidence="2 3">NML120146</strain>
    </source>
</reference>
<dbReference type="SUPFAM" id="SSF100950">
    <property type="entry name" value="NagB/RpiA/CoA transferase-like"/>
    <property type="match status" value="1"/>
</dbReference>
<dbReference type="Proteomes" id="UP000094869">
    <property type="component" value="Unassembled WGS sequence"/>
</dbReference>
<dbReference type="PANTHER" id="PTHR42892:SF1">
    <property type="entry name" value="GLUCOSAMINE-6-PHOSPHATE ISOMERASE"/>
    <property type="match status" value="1"/>
</dbReference>
<protein>
    <recommendedName>
        <fullName evidence="1">Glucosamine/galactosamine-6-phosphate isomerase domain-containing protein</fullName>
    </recommendedName>
</protein>
<evidence type="ECO:0000259" key="1">
    <source>
        <dbReference type="Pfam" id="PF01182"/>
    </source>
</evidence>
<evidence type="ECO:0000313" key="3">
    <source>
        <dbReference type="Proteomes" id="UP000094869"/>
    </source>
</evidence>
<dbReference type="RefSeq" id="WP_069410878.1">
    <property type="nucleotide sequence ID" value="NZ_DBFYTW010000430.1"/>
</dbReference>
<proteinExistence type="predicted"/>
<dbReference type="Pfam" id="PF01182">
    <property type="entry name" value="Glucosamine_iso"/>
    <property type="match status" value="1"/>
</dbReference>
<feature type="domain" description="Glucosamine/galactosamine-6-phosphate isomerase" evidence="1">
    <location>
        <begin position="12"/>
        <end position="224"/>
    </location>
</feature>
<organism evidence="2 3">
    <name type="scientific">Eisenbergiella tayi</name>
    <dbReference type="NCBI Taxonomy" id="1432052"/>
    <lineage>
        <taxon>Bacteria</taxon>
        <taxon>Bacillati</taxon>
        <taxon>Bacillota</taxon>
        <taxon>Clostridia</taxon>
        <taxon>Lachnospirales</taxon>
        <taxon>Lachnospiraceae</taxon>
        <taxon>Eisenbergiella</taxon>
    </lineage>
</organism>
<accession>A0ABX3AC15</accession>
<dbReference type="InterPro" id="IPR037171">
    <property type="entry name" value="NagB/RpiA_transferase-like"/>
</dbReference>
<dbReference type="InterPro" id="IPR006148">
    <property type="entry name" value="Glc/Gal-6P_isomerase"/>
</dbReference>
<comment type="caution">
    <text evidence="2">The sequence shown here is derived from an EMBL/GenBank/DDBJ whole genome shotgun (WGS) entry which is preliminary data.</text>
</comment>
<evidence type="ECO:0000313" key="2">
    <source>
        <dbReference type="EMBL" id="ODR50211.1"/>
    </source>
</evidence>
<dbReference type="InterPro" id="IPR052960">
    <property type="entry name" value="GlcN6P_deaminase-like"/>
</dbReference>
<gene>
    <name evidence="2" type="ORF">BEI63_22780</name>
</gene>